<reference evidence="7" key="1">
    <citation type="journal article" date="2020" name="New Phytol.">
        <title>Comparative genomics reveals dynamic genome evolution in host specialist ectomycorrhizal fungi.</title>
        <authorList>
            <person name="Lofgren L.A."/>
            <person name="Nguyen N.H."/>
            <person name="Vilgalys R."/>
            <person name="Ruytinx J."/>
            <person name="Liao H.L."/>
            <person name="Branco S."/>
            <person name="Kuo A."/>
            <person name="LaButti K."/>
            <person name="Lipzen A."/>
            <person name="Andreopoulos W."/>
            <person name="Pangilinan J."/>
            <person name="Riley R."/>
            <person name="Hundley H."/>
            <person name="Na H."/>
            <person name="Barry K."/>
            <person name="Grigoriev I.V."/>
            <person name="Stajich J.E."/>
            <person name="Kennedy P.G."/>
        </authorList>
    </citation>
    <scope>NUCLEOTIDE SEQUENCE</scope>
    <source>
        <strain evidence="7">FC423</strain>
    </source>
</reference>
<dbReference type="GO" id="GO:0005886">
    <property type="term" value="C:plasma membrane"/>
    <property type="evidence" value="ECO:0007669"/>
    <property type="project" value="UniProtKB-SubCell"/>
</dbReference>
<keyword evidence="2 6" id="KW-0812">Transmembrane</keyword>
<comment type="caution">
    <text evidence="7">The sequence shown here is derived from an EMBL/GenBank/DDBJ whole genome shotgun (WGS) entry which is preliminary data.</text>
</comment>
<dbReference type="GeneID" id="64706138"/>
<keyword evidence="4 6" id="KW-0472">Membrane</keyword>
<feature type="coiled-coil region" evidence="5">
    <location>
        <begin position="381"/>
        <end position="415"/>
    </location>
</feature>
<dbReference type="Proteomes" id="UP000823399">
    <property type="component" value="Unassembled WGS sequence"/>
</dbReference>
<proteinExistence type="predicted"/>
<dbReference type="PANTHER" id="PTHR46494">
    <property type="entry name" value="CORA FAMILY METAL ION TRANSPORTER (EUROFUNG)"/>
    <property type="match status" value="1"/>
</dbReference>
<evidence type="ECO:0000313" key="8">
    <source>
        <dbReference type="Proteomes" id="UP000823399"/>
    </source>
</evidence>
<gene>
    <name evidence="7" type="ORF">F5147DRAFT_833642</name>
</gene>
<dbReference type="GO" id="GO:0000287">
    <property type="term" value="F:magnesium ion binding"/>
    <property type="evidence" value="ECO:0007669"/>
    <property type="project" value="TreeGrafter"/>
</dbReference>
<name>A0A9P7JY40_9AGAM</name>
<feature type="transmembrane region" description="Helical" evidence="6">
    <location>
        <begin position="431"/>
        <end position="450"/>
    </location>
</feature>
<comment type="subcellular location">
    <subcellularLocation>
        <location evidence="1">Cell membrane</location>
        <topology evidence="1">Multi-pass membrane protein</topology>
    </subcellularLocation>
</comment>
<dbReference type="GO" id="GO:0050897">
    <property type="term" value="F:cobalt ion binding"/>
    <property type="evidence" value="ECO:0007669"/>
    <property type="project" value="TreeGrafter"/>
</dbReference>
<dbReference type="PANTHER" id="PTHR46494:SF1">
    <property type="entry name" value="CORA FAMILY METAL ION TRANSPORTER (EUROFUNG)"/>
    <property type="match status" value="1"/>
</dbReference>
<dbReference type="EMBL" id="JABBWM010000006">
    <property type="protein sequence ID" value="KAG2116434.1"/>
    <property type="molecule type" value="Genomic_DNA"/>
</dbReference>
<accession>A0A9P7JY40</accession>
<evidence type="ECO:0000256" key="4">
    <source>
        <dbReference type="ARBA" id="ARBA00023136"/>
    </source>
</evidence>
<dbReference type="RefSeq" id="XP_041297533.1">
    <property type="nucleotide sequence ID" value="XM_041443879.1"/>
</dbReference>
<keyword evidence="8" id="KW-1185">Reference proteome</keyword>
<dbReference type="InterPro" id="IPR045863">
    <property type="entry name" value="CorA_TM1_TM2"/>
</dbReference>
<evidence type="ECO:0000256" key="3">
    <source>
        <dbReference type="ARBA" id="ARBA00022989"/>
    </source>
</evidence>
<dbReference type="GO" id="GO:0015087">
    <property type="term" value="F:cobalt ion transmembrane transporter activity"/>
    <property type="evidence" value="ECO:0007669"/>
    <property type="project" value="TreeGrafter"/>
</dbReference>
<dbReference type="Gene3D" id="1.20.58.340">
    <property type="entry name" value="Magnesium transport protein CorA, transmembrane region"/>
    <property type="match status" value="1"/>
</dbReference>
<dbReference type="GO" id="GO:0015095">
    <property type="term" value="F:magnesium ion transmembrane transporter activity"/>
    <property type="evidence" value="ECO:0007669"/>
    <property type="project" value="TreeGrafter"/>
</dbReference>
<evidence type="ECO:0000256" key="6">
    <source>
        <dbReference type="SAM" id="Phobius"/>
    </source>
</evidence>
<dbReference type="AlphaFoldDB" id="A0A9P7JY40"/>
<organism evidence="7 8">
    <name type="scientific">Suillus discolor</name>
    <dbReference type="NCBI Taxonomy" id="1912936"/>
    <lineage>
        <taxon>Eukaryota</taxon>
        <taxon>Fungi</taxon>
        <taxon>Dikarya</taxon>
        <taxon>Basidiomycota</taxon>
        <taxon>Agaricomycotina</taxon>
        <taxon>Agaricomycetes</taxon>
        <taxon>Agaricomycetidae</taxon>
        <taxon>Boletales</taxon>
        <taxon>Suillineae</taxon>
        <taxon>Suillaceae</taxon>
        <taxon>Suillus</taxon>
    </lineage>
</organism>
<protein>
    <submittedName>
        <fullName evidence="7">Cora-like Mg2+ transporter protein-domain-containing protein</fullName>
    </submittedName>
</protein>
<evidence type="ECO:0000256" key="5">
    <source>
        <dbReference type="SAM" id="Coils"/>
    </source>
</evidence>
<evidence type="ECO:0000256" key="1">
    <source>
        <dbReference type="ARBA" id="ARBA00004651"/>
    </source>
</evidence>
<keyword evidence="3 6" id="KW-1133">Transmembrane helix</keyword>
<dbReference type="InterPro" id="IPR002523">
    <property type="entry name" value="MgTranspt_CorA/ZnTranspt_ZntB"/>
</dbReference>
<dbReference type="OrthoDB" id="3231000at2759"/>
<feature type="transmembrane region" description="Helical" evidence="6">
    <location>
        <begin position="462"/>
        <end position="483"/>
    </location>
</feature>
<dbReference type="Pfam" id="PF01544">
    <property type="entry name" value="CorA"/>
    <property type="match status" value="1"/>
</dbReference>
<dbReference type="SUPFAM" id="SSF144083">
    <property type="entry name" value="Magnesium transport protein CorA, transmembrane region"/>
    <property type="match status" value="1"/>
</dbReference>
<sequence length="531" mass="61450">MKHTKHPNAPQDIKKGTVSLRVVPDPIYRHAAPSGPWPWMNLDVESESDLTDTAVMDKSWPNYPQNKFRNWTADPVQRSKMFEKCSKDQSSTIYWMYVCDSEDVTDVAKRFTIPDMEKGNLGTTVRTAEDQDNFWETLGKDRPEGIRVRSLFVDDLTSPVLRMLGTRYNIEPFFFTSSLNWIPSRYQEAPRHREGDHKSKPSILSRMAHSSDLPPADTLIDIQAPFSTGDGRMLFIDLLAIHMVRHVKESTIISYHPESTGLRTSGKHLRSLIQLVGKSVYWQKIFDKSKDPTFLFLAFLWYALYEWDESLDSLYRYVSELELQVLHLDNIALTHDLHVLEARLLHYQSLLHGFEVSVKFIETNLNPAMEGATAEERMESDALMKKECDNLLSEIDRLERRRMMLSSRLKNAMELAFAIVNTEDSRRMQRFTYLTIVFIPASFIASVFGMNVIEIDNGTQTLAHYAMATVVLTLLTIYIVIMLQKQNIVHRREATLLQRAVWPIHLLWWIIPPLQHVWVSQYKKSPADDIA</sequence>
<keyword evidence="5" id="KW-0175">Coiled coil</keyword>
<evidence type="ECO:0000256" key="2">
    <source>
        <dbReference type="ARBA" id="ARBA00022692"/>
    </source>
</evidence>
<evidence type="ECO:0000313" key="7">
    <source>
        <dbReference type="EMBL" id="KAG2116434.1"/>
    </source>
</evidence>